<feature type="compositionally biased region" description="Low complexity" evidence="1">
    <location>
        <begin position="390"/>
        <end position="415"/>
    </location>
</feature>
<evidence type="ECO:0000256" key="1">
    <source>
        <dbReference type="SAM" id="MobiDB-lite"/>
    </source>
</evidence>
<reference evidence="2" key="1">
    <citation type="submission" date="2020-05" db="EMBL/GenBank/DDBJ databases">
        <title>Mycena genomes resolve the evolution of fungal bioluminescence.</title>
        <authorList>
            <person name="Tsai I.J."/>
        </authorList>
    </citation>
    <scope>NUCLEOTIDE SEQUENCE</scope>
    <source>
        <strain evidence="2">160909Yilan</strain>
    </source>
</reference>
<evidence type="ECO:0000313" key="2">
    <source>
        <dbReference type="EMBL" id="KAF7375295.1"/>
    </source>
</evidence>
<dbReference type="EMBL" id="JACAZH010000002">
    <property type="protein sequence ID" value="KAF7375295.1"/>
    <property type="molecule type" value="Genomic_DNA"/>
</dbReference>
<feature type="compositionally biased region" description="Basic residues" evidence="1">
    <location>
        <begin position="359"/>
        <end position="388"/>
    </location>
</feature>
<evidence type="ECO:0000313" key="3">
    <source>
        <dbReference type="Proteomes" id="UP000623467"/>
    </source>
</evidence>
<keyword evidence="3" id="KW-1185">Reference proteome</keyword>
<comment type="caution">
    <text evidence="2">The sequence shown here is derived from an EMBL/GenBank/DDBJ whole genome shotgun (WGS) entry which is preliminary data.</text>
</comment>
<accession>A0A8H7DI89</accession>
<dbReference type="OrthoDB" id="3205748at2759"/>
<feature type="region of interest" description="Disordered" evidence="1">
    <location>
        <begin position="307"/>
        <end position="341"/>
    </location>
</feature>
<organism evidence="2 3">
    <name type="scientific">Mycena sanguinolenta</name>
    <dbReference type="NCBI Taxonomy" id="230812"/>
    <lineage>
        <taxon>Eukaryota</taxon>
        <taxon>Fungi</taxon>
        <taxon>Dikarya</taxon>
        <taxon>Basidiomycota</taxon>
        <taxon>Agaricomycotina</taxon>
        <taxon>Agaricomycetes</taxon>
        <taxon>Agaricomycetidae</taxon>
        <taxon>Agaricales</taxon>
        <taxon>Marasmiineae</taxon>
        <taxon>Mycenaceae</taxon>
        <taxon>Mycena</taxon>
    </lineage>
</organism>
<protein>
    <submittedName>
        <fullName evidence="2">Uncharacterized protein</fullName>
    </submittedName>
</protein>
<feature type="compositionally biased region" description="Low complexity" evidence="1">
    <location>
        <begin position="307"/>
        <end position="321"/>
    </location>
</feature>
<feature type="region of interest" description="Disordered" evidence="1">
    <location>
        <begin position="359"/>
        <end position="435"/>
    </location>
</feature>
<feature type="compositionally biased region" description="Polar residues" evidence="1">
    <location>
        <begin position="422"/>
        <end position="432"/>
    </location>
</feature>
<dbReference type="Proteomes" id="UP000623467">
    <property type="component" value="Unassembled WGS sequence"/>
</dbReference>
<gene>
    <name evidence="2" type="ORF">MSAN_00416300</name>
</gene>
<dbReference type="AlphaFoldDB" id="A0A8H7DI89"/>
<proteinExistence type="predicted"/>
<name>A0A8H7DI89_9AGAR</name>
<sequence length="492" mass="53214">MNQFRVVVRQPLVASSPGSSFGPTGKLKAKPPKAYSTSEELYAALTKTCAEDPEVDFSGSYIVPAPDADTVSDKVRVQMVTNDVWKATGYRFTVKDHPPTERGHKTRLWCSQDEARRSKHRGSNNDAPRVSKQGELFAKQRFPCRSRLMITCLPSPEGTRTPPGRIVTIRMHHYVRHEAYLESPTEAGTGNGGVEAPGPPTTALVPQAQTAQFLTAITAPLPPALMGMSMSVRQEIELPRAVPVAPPPAAARPGGRVGCCAAVAVPFSVVLRSAAAADRSAARGAGASAPAGAASFTAAYRGTASTPLATGTSSALAASPTPRSIPPSLRRPHSNRSSCHINTSIPILTRIHILTHIRTRTHRPHKCSSSIHRRTRTHTPTHHPRPHKCNSNPAHATAAPTNATAASTAPSATAPRPLKCNSIHNRPPQHQLTPDEFQHRMRTHIARIRDFCDGLEYQVQFNDYRMLEALERDAAPFIEMLEGCLRAEGRLS</sequence>